<evidence type="ECO:0000259" key="10">
    <source>
        <dbReference type="PROSITE" id="PS50893"/>
    </source>
</evidence>
<dbReference type="GO" id="GO:0005524">
    <property type="term" value="F:ATP binding"/>
    <property type="evidence" value="ECO:0007669"/>
    <property type="project" value="UniProtKB-KW"/>
</dbReference>
<dbReference type="OrthoDB" id="9762778at2"/>
<evidence type="ECO:0000313" key="12">
    <source>
        <dbReference type="EMBL" id="RXE60329.1"/>
    </source>
</evidence>
<dbReference type="FunFam" id="3.40.50.300:FF:000221">
    <property type="entry name" value="Multidrug ABC transporter ATP-binding protein"/>
    <property type="match status" value="1"/>
</dbReference>
<dbReference type="Pfam" id="PF00005">
    <property type="entry name" value="ABC_tran"/>
    <property type="match status" value="1"/>
</dbReference>
<feature type="transmembrane region" description="Helical" evidence="9">
    <location>
        <begin position="52"/>
        <end position="77"/>
    </location>
</feature>
<keyword evidence="6 12" id="KW-0067">ATP-binding</keyword>
<dbReference type="Gene3D" id="3.40.50.300">
    <property type="entry name" value="P-loop containing nucleotide triphosphate hydrolases"/>
    <property type="match status" value="1"/>
</dbReference>
<organism evidence="12 13">
    <name type="scientific">Acetivibrio mesophilus</name>
    <dbReference type="NCBI Taxonomy" id="2487273"/>
    <lineage>
        <taxon>Bacteria</taxon>
        <taxon>Bacillati</taxon>
        <taxon>Bacillota</taxon>
        <taxon>Clostridia</taxon>
        <taxon>Eubacteriales</taxon>
        <taxon>Oscillospiraceae</taxon>
        <taxon>Acetivibrio</taxon>
    </lineage>
</organism>
<dbReference type="GO" id="GO:0015421">
    <property type="term" value="F:ABC-type oligopeptide transporter activity"/>
    <property type="evidence" value="ECO:0007669"/>
    <property type="project" value="TreeGrafter"/>
</dbReference>
<dbReference type="PROSITE" id="PS00211">
    <property type="entry name" value="ABC_TRANSPORTER_1"/>
    <property type="match status" value="1"/>
</dbReference>
<dbReference type="EMBL" id="RLII01000002">
    <property type="protein sequence ID" value="RXE60329.1"/>
    <property type="molecule type" value="Genomic_DNA"/>
</dbReference>
<keyword evidence="13" id="KW-1185">Reference proteome</keyword>
<evidence type="ECO:0000256" key="6">
    <source>
        <dbReference type="ARBA" id="ARBA00022840"/>
    </source>
</evidence>
<dbReference type="SUPFAM" id="SSF90123">
    <property type="entry name" value="ABC transporter transmembrane region"/>
    <property type="match status" value="1"/>
</dbReference>
<feature type="domain" description="ABC transporter" evidence="10">
    <location>
        <begin position="332"/>
        <end position="567"/>
    </location>
</feature>
<feature type="transmembrane region" description="Helical" evidence="9">
    <location>
        <begin position="133"/>
        <end position="151"/>
    </location>
</feature>
<evidence type="ECO:0000259" key="11">
    <source>
        <dbReference type="PROSITE" id="PS50929"/>
    </source>
</evidence>
<dbReference type="InterPro" id="IPR036640">
    <property type="entry name" value="ABC1_TM_sf"/>
</dbReference>
<evidence type="ECO:0000313" key="13">
    <source>
        <dbReference type="Proteomes" id="UP000289166"/>
    </source>
</evidence>
<keyword evidence="8 9" id="KW-0472">Membrane</keyword>
<dbReference type="InterPro" id="IPR017871">
    <property type="entry name" value="ABC_transporter-like_CS"/>
</dbReference>
<dbReference type="SMART" id="SM00382">
    <property type="entry name" value="AAA"/>
    <property type="match status" value="1"/>
</dbReference>
<dbReference type="SUPFAM" id="SSF52540">
    <property type="entry name" value="P-loop containing nucleoside triphosphate hydrolases"/>
    <property type="match status" value="1"/>
</dbReference>
<dbReference type="Proteomes" id="UP000289166">
    <property type="component" value="Unassembled WGS sequence"/>
</dbReference>
<evidence type="ECO:0000256" key="2">
    <source>
        <dbReference type="ARBA" id="ARBA00022448"/>
    </source>
</evidence>
<keyword evidence="7 9" id="KW-1133">Transmembrane helix</keyword>
<dbReference type="InterPro" id="IPR003439">
    <property type="entry name" value="ABC_transporter-like_ATP-bd"/>
</dbReference>
<dbReference type="GO" id="GO:0016887">
    <property type="term" value="F:ATP hydrolysis activity"/>
    <property type="evidence" value="ECO:0007669"/>
    <property type="project" value="InterPro"/>
</dbReference>
<evidence type="ECO:0000256" key="5">
    <source>
        <dbReference type="ARBA" id="ARBA00022741"/>
    </source>
</evidence>
<dbReference type="PROSITE" id="PS50929">
    <property type="entry name" value="ABC_TM1F"/>
    <property type="match status" value="1"/>
</dbReference>
<feature type="transmembrane region" description="Helical" evidence="9">
    <location>
        <begin position="262"/>
        <end position="279"/>
    </location>
</feature>
<dbReference type="GO" id="GO:0005886">
    <property type="term" value="C:plasma membrane"/>
    <property type="evidence" value="ECO:0007669"/>
    <property type="project" value="UniProtKB-SubCell"/>
</dbReference>
<evidence type="ECO:0000256" key="1">
    <source>
        <dbReference type="ARBA" id="ARBA00004651"/>
    </source>
</evidence>
<comment type="caution">
    <text evidence="12">The sequence shown here is derived from an EMBL/GenBank/DDBJ whole genome shotgun (WGS) entry which is preliminary data.</text>
</comment>
<evidence type="ECO:0000256" key="3">
    <source>
        <dbReference type="ARBA" id="ARBA00022475"/>
    </source>
</evidence>
<keyword evidence="5" id="KW-0547">Nucleotide-binding</keyword>
<dbReference type="InterPro" id="IPR027417">
    <property type="entry name" value="P-loop_NTPase"/>
</dbReference>
<dbReference type="RefSeq" id="WP_128705748.1">
    <property type="nucleotide sequence ID" value="NZ_RLII01000002.1"/>
</dbReference>
<evidence type="ECO:0000256" key="8">
    <source>
        <dbReference type="ARBA" id="ARBA00023136"/>
    </source>
</evidence>
<name>A0A4V1K2H7_9FIRM</name>
<dbReference type="PROSITE" id="PS50893">
    <property type="entry name" value="ABC_TRANSPORTER_2"/>
    <property type="match status" value="1"/>
</dbReference>
<dbReference type="PANTHER" id="PTHR43394">
    <property type="entry name" value="ATP-DEPENDENT PERMEASE MDL1, MITOCHONDRIAL"/>
    <property type="match status" value="1"/>
</dbReference>
<dbReference type="InterPro" id="IPR003593">
    <property type="entry name" value="AAA+_ATPase"/>
</dbReference>
<protein>
    <submittedName>
        <fullName evidence="12">ABC transporter ATP-binding protein</fullName>
    </submittedName>
</protein>
<dbReference type="AlphaFoldDB" id="A0A4V1K2H7"/>
<sequence length="574" mass="63311">MKKLLVYLKDYIKESILGPLFKLLEASFELLVPIVIKSIVDIGIGQADKGYIVKMCLLLVLLGVVGMVCSVTAQYFAAKASVGFVTKLRRALFKHIGQLSYTEIDTLGTSSMITRMTSDMNQVQTGMNLTLRLLLRSPFIVFGAMIMAFTVDANAALTFVVAIPALSVVVFTIMLLSIPLYKKVQHRLDRVLNSTRENLTGVRVIRAFRLEEKEITEFDRRNEELTATQKFVGRISALMNPLTYVIINLAIIWLIHIGAIRVSAGLLTQGAVLALYNYMSQILVELIKFANLIISITKAVASGNRISAVLDVKSSLEEKETTPQNSQAEYAVEFRHVGLQYKNAAGEALTNINFSVRPGEVVGIIGGTGSGKSSLVNMIPRFYDATSGEVIVDGTNVKDYPLITLRDKIGIVPQKAVLFKGSIRENMRWGNKDATDEEIMDAINMAQGGEIVVQKKEGLDFIIEQGGKNLSGGQRQRFTIARALVKKPEILILDDSASALDFATDAALRKALREMPGNPTLFIVSQRTSSIQFADKIVVLDDGEIVGIGKHDELLETCEVYREIYDSQFKKEGK</sequence>
<dbReference type="CDD" id="cd18548">
    <property type="entry name" value="ABC_6TM_Tm287_like"/>
    <property type="match status" value="1"/>
</dbReference>
<keyword evidence="3" id="KW-1003">Cell membrane</keyword>
<evidence type="ECO:0000256" key="7">
    <source>
        <dbReference type="ARBA" id="ARBA00022989"/>
    </source>
</evidence>
<dbReference type="InterPro" id="IPR039421">
    <property type="entry name" value="Type_1_exporter"/>
</dbReference>
<keyword evidence="4 9" id="KW-0812">Transmembrane</keyword>
<reference evidence="13" key="1">
    <citation type="submission" date="2018-11" db="EMBL/GenBank/DDBJ databases">
        <title>Genome sequencing of a novel mesophilic and cellulolytic organism within the genus Hungateiclostridium.</title>
        <authorList>
            <person name="Rettenmaier R."/>
            <person name="Liebl W."/>
            <person name="Zverlov V."/>
        </authorList>
    </citation>
    <scope>NUCLEOTIDE SEQUENCE [LARGE SCALE GENOMIC DNA]</scope>
    <source>
        <strain evidence="13">N2K1</strain>
    </source>
</reference>
<gene>
    <name evidence="12" type="ORF">EFD62_03665</name>
</gene>
<evidence type="ECO:0000256" key="4">
    <source>
        <dbReference type="ARBA" id="ARBA00022692"/>
    </source>
</evidence>
<dbReference type="Pfam" id="PF00664">
    <property type="entry name" value="ABC_membrane"/>
    <property type="match status" value="1"/>
</dbReference>
<keyword evidence="2" id="KW-0813">Transport</keyword>
<evidence type="ECO:0000256" key="9">
    <source>
        <dbReference type="SAM" id="Phobius"/>
    </source>
</evidence>
<dbReference type="InterPro" id="IPR011527">
    <property type="entry name" value="ABC1_TM_dom"/>
</dbReference>
<dbReference type="PANTHER" id="PTHR43394:SF1">
    <property type="entry name" value="ATP-BINDING CASSETTE SUB-FAMILY B MEMBER 10, MITOCHONDRIAL"/>
    <property type="match status" value="1"/>
</dbReference>
<feature type="transmembrane region" description="Helical" evidence="9">
    <location>
        <begin position="237"/>
        <end position="256"/>
    </location>
</feature>
<accession>A0A4V1K2H7</accession>
<comment type="subcellular location">
    <subcellularLocation>
        <location evidence="1">Cell membrane</location>
        <topology evidence="1">Multi-pass membrane protein</topology>
    </subcellularLocation>
</comment>
<feature type="transmembrane region" description="Helical" evidence="9">
    <location>
        <begin position="157"/>
        <end position="181"/>
    </location>
</feature>
<proteinExistence type="predicted"/>
<dbReference type="Gene3D" id="1.20.1560.10">
    <property type="entry name" value="ABC transporter type 1, transmembrane domain"/>
    <property type="match status" value="1"/>
</dbReference>
<feature type="domain" description="ABC transmembrane type-1" evidence="11">
    <location>
        <begin position="16"/>
        <end position="298"/>
    </location>
</feature>